<keyword evidence="1" id="KW-0812">Transmembrane</keyword>
<keyword evidence="1" id="KW-1133">Transmembrane helix</keyword>
<name>A0A0F9E499_9ZZZZ</name>
<dbReference type="AlphaFoldDB" id="A0A0F9E499"/>
<feature type="transmembrane region" description="Helical" evidence="1">
    <location>
        <begin position="34"/>
        <end position="52"/>
    </location>
</feature>
<protein>
    <submittedName>
        <fullName evidence="2">Uncharacterized protein</fullName>
    </submittedName>
</protein>
<sequence>MEENKKGIQGWRKLGIGMGAITALSVNSDVDFKIAVVIGIIAIVGIGAQGILDWRKNG</sequence>
<evidence type="ECO:0000313" key="2">
    <source>
        <dbReference type="EMBL" id="KKL61021.1"/>
    </source>
</evidence>
<reference evidence="2" key="1">
    <citation type="journal article" date="2015" name="Nature">
        <title>Complex archaea that bridge the gap between prokaryotes and eukaryotes.</title>
        <authorList>
            <person name="Spang A."/>
            <person name="Saw J.H."/>
            <person name="Jorgensen S.L."/>
            <person name="Zaremba-Niedzwiedzka K."/>
            <person name="Martijn J."/>
            <person name="Lind A.E."/>
            <person name="van Eijk R."/>
            <person name="Schleper C."/>
            <person name="Guy L."/>
            <person name="Ettema T.J."/>
        </authorList>
    </citation>
    <scope>NUCLEOTIDE SEQUENCE</scope>
</reference>
<accession>A0A0F9E499</accession>
<keyword evidence="1" id="KW-0472">Membrane</keyword>
<proteinExistence type="predicted"/>
<dbReference type="EMBL" id="LAZR01028949">
    <property type="protein sequence ID" value="KKL61021.1"/>
    <property type="molecule type" value="Genomic_DNA"/>
</dbReference>
<evidence type="ECO:0000256" key="1">
    <source>
        <dbReference type="SAM" id="Phobius"/>
    </source>
</evidence>
<gene>
    <name evidence="2" type="ORF">LCGC14_2199490</name>
</gene>
<comment type="caution">
    <text evidence="2">The sequence shown here is derived from an EMBL/GenBank/DDBJ whole genome shotgun (WGS) entry which is preliminary data.</text>
</comment>
<organism evidence="2">
    <name type="scientific">marine sediment metagenome</name>
    <dbReference type="NCBI Taxonomy" id="412755"/>
    <lineage>
        <taxon>unclassified sequences</taxon>
        <taxon>metagenomes</taxon>
        <taxon>ecological metagenomes</taxon>
    </lineage>
</organism>